<dbReference type="GO" id="GO:0022857">
    <property type="term" value="F:transmembrane transporter activity"/>
    <property type="evidence" value="ECO:0007669"/>
    <property type="project" value="InterPro"/>
</dbReference>
<dbReference type="RefSeq" id="WP_004515865.1">
    <property type="nucleotide sequence ID" value="NZ_FNOF01000013.1"/>
</dbReference>
<evidence type="ECO:0000313" key="10">
    <source>
        <dbReference type="EMBL" id="SDX07362.1"/>
    </source>
</evidence>
<dbReference type="InterPro" id="IPR019924">
    <property type="entry name" value="ABC_UrtB_arc"/>
</dbReference>
<reference evidence="10 11" key="1">
    <citation type="submission" date="2016-10" db="EMBL/GenBank/DDBJ databases">
        <authorList>
            <person name="de Groot N.N."/>
        </authorList>
    </citation>
    <scope>NUCLEOTIDE SEQUENCE [LARGE SCALE GENOMIC DNA]</scope>
    <source>
        <strain evidence="10 11">DSM 3756</strain>
    </source>
</reference>
<dbReference type="NCBIfam" id="TIGR03622">
    <property type="entry name" value="urea_t_UrtB_arc"/>
    <property type="match status" value="1"/>
</dbReference>
<dbReference type="InterPro" id="IPR052157">
    <property type="entry name" value="BCAA_transport_permease"/>
</dbReference>
<keyword evidence="2" id="KW-0813">Transport</keyword>
<evidence type="ECO:0000256" key="2">
    <source>
        <dbReference type="ARBA" id="ARBA00022448"/>
    </source>
</evidence>
<dbReference type="EMBL" id="FNOF01000013">
    <property type="protein sequence ID" value="SDX07362.1"/>
    <property type="molecule type" value="Genomic_DNA"/>
</dbReference>
<dbReference type="STRING" id="28442.SAMN05443574_11382"/>
<sequence length="312" mass="33081">MVNGINLALQFLDSFAFIVLAAAGLAIIFGIMGVINLAHGEFILIGAYTATLAVTQLDLPLVVAMLVGGLITGLFGVLTERVIISGAWPNYVSQRTLGRDIIEPLYDRLADSMVATFGLSLILTQGARIRFGNSINQIATPFGAISYGSFSYSTYRIVLAGVSIGLLLATYYLFTRTDFGMRARATIQDKETAQAMGVNTDRMYMLTFGIGSALAGLTGALFAPVISMQPTLGDQFLVEAFVAVVVGGPSVVLGTALSGGVLGAILATFSNLYGTFIGRIALLVAALIALRFLPEGITGFLEQVRKRRQESE</sequence>
<feature type="transmembrane region" description="Helical" evidence="9">
    <location>
        <begin position="204"/>
        <end position="228"/>
    </location>
</feature>
<feature type="transmembrane region" description="Helical" evidence="9">
    <location>
        <begin position="240"/>
        <end position="269"/>
    </location>
</feature>
<evidence type="ECO:0000256" key="4">
    <source>
        <dbReference type="ARBA" id="ARBA00022692"/>
    </source>
</evidence>
<evidence type="ECO:0000313" key="11">
    <source>
        <dbReference type="Proteomes" id="UP000182573"/>
    </source>
</evidence>
<dbReference type="PANTHER" id="PTHR11795:SF447">
    <property type="entry name" value="ABC TRANSPORTER PERMEASE PROTEIN"/>
    <property type="match status" value="1"/>
</dbReference>
<evidence type="ECO:0000256" key="8">
    <source>
        <dbReference type="ARBA" id="ARBA00037998"/>
    </source>
</evidence>
<dbReference type="Pfam" id="PF02653">
    <property type="entry name" value="BPD_transp_2"/>
    <property type="match status" value="1"/>
</dbReference>
<evidence type="ECO:0000256" key="1">
    <source>
        <dbReference type="ARBA" id="ARBA00004651"/>
    </source>
</evidence>
<organism evidence="10 11">
    <name type="scientific">Haloarcula vallismortis</name>
    <name type="common">Halobacterium vallismortis</name>
    <dbReference type="NCBI Taxonomy" id="28442"/>
    <lineage>
        <taxon>Archaea</taxon>
        <taxon>Methanobacteriati</taxon>
        <taxon>Methanobacteriota</taxon>
        <taxon>Stenosarchaea group</taxon>
        <taxon>Halobacteria</taxon>
        <taxon>Halobacteriales</taxon>
        <taxon>Haloarculaceae</taxon>
        <taxon>Haloarcula</taxon>
    </lineage>
</organism>
<keyword evidence="5" id="KW-0029">Amino-acid transport</keyword>
<feature type="transmembrane region" description="Helical" evidence="9">
    <location>
        <begin position="15"/>
        <end position="38"/>
    </location>
</feature>
<feature type="transmembrane region" description="Helical" evidence="9">
    <location>
        <begin position="59"/>
        <end position="78"/>
    </location>
</feature>
<gene>
    <name evidence="10" type="ORF">SAMN05443574_11382</name>
</gene>
<protein>
    <submittedName>
        <fullName evidence="10">Amino acid/amide ABC transporter membrane protein 1, HAAT family</fullName>
    </submittedName>
</protein>
<accession>A0A1H2YQ71</accession>
<feature type="transmembrane region" description="Helical" evidence="9">
    <location>
        <begin position="276"/>
        <end position="293"/>
    </location>
</feature>
<comment type="subcellular location">
    <subcellularLocation>
        <location evidence="1">Cell membrane</location>
        <topology evidence="1">Multi-pass membrane protein</topology>
    </subcellularLocation>
</comment>
<keyword evidence="4 9" id="KW-0812">Transmembrane</keyword>
<proteinExistence type="inferred from homology"/>
<feature type="transmembrane region" description="Helical" evidence="9">
    <location>
        <begin position="155"/>
        <end position="174"/>
    </location>
</feature>
<dbReference type="GO" id="GO:0006865">
    <property type="term" value="P:amino acid transport"/>
    <property type="evidence" value="ECO:0007669"/>
    <property type="project" value="UniProtKB-KW"/>
</dbReference>
<keyword evidence="6 9" id="KW-1133">Transmembrane helix</keyword>
<dbReference type="PANTHER" id="PTHR11795">
    <property type="entry name" value="BRANCHED-CHAIN AMINO ACID TRANSPORT SYSTEM PERMEASE PROTEIN LIVH"/>
    <property type="match status" value="1"/>
</dbReference>
<evidence type="ECO:0000256" key="5">
    <source>
        <dbReference type="ARBA" id="ARBA00022970"/>
    </source>
</evidence>
<dbReference type="Proteomes" id="UP000182573">
    <property type="component" value="Unassembled WGS sequence"/>
</dbReference>
<keyword evidence="7 9" id="KW-0472">Membrane</keyword>
<keyword evidence="3" id="KW-1003">Cell membrane</keyword>
<evidence type="ECO:0000256" key="6">
    <source>
        <dbReference type="ARBA" id="ARBA00022989"/>
    </source>
</evidence>
<dbReference type="AlphaFoldDB" id="A0A1H2YQ71"/>
<dbReference type="InterPro" id="IPR001851">
    <property type="entry name" value="ABC_transp_permease"/>
</dbReference>
<name>A0A1H2YQ71_HALVA</name>
<dbReference type="GO" id="GO:0005886">
    <property type="term" value="C:plasma membrane"/>
    <property type="evidence" value="ECO:0007669"/>
    <property type="project" value="UniProtKB-SubCell"/>
</dbReference>
<evidence type="ECO:0000256" key="3">
    <source>
        <dbReference type="ARBA" id="ARBA00022475"/>
    </source>
</evidence>
<comment type="similarity">
    <text evidence="8">Belongs to the binding-protein-dependent transport system permease family. LivHM subfamily.</text>
</comment>
<evidence type="ECO:0000256" key="9">
    <source>
        <dbReference type="SAM" id="Phobius"/>
    </source>
</evidence>
<dbReference type="CDD" id="cd06582">
    <property type="entry name" value="TM_PBP1_LivH_like"/>
    <property type="match status" value="1"/>
</dbReference>
<evidence type="ECO:0000256" key="7">
    <source>
        <dbReference type="ARBA" id="ARBA00023136"/>
    </source>
</evidence>